<sequence>MDEKTRINEAYERLEKEGLNFKEDKAIFKLKDGTMEIYFDEEEKTIKTEFHDMNVFVSDELKDIDTFEVLKNLV</sequence>
<proteinExistence type="predicted"/>
<accession>A0A2H4JAJ6</accession>
<name>A0A2H4JAJ6_9CAUD</name>
<organism evidence="1">
    <name type="scientific">uncultured Caudovirales phage</name>
    <dbReference type="NCBI Taxonomy" id="2100421"/>
    <lineage>
        <taxon>Viruses</taxon>
        <taxon>Duplodnaviria</taxon>
        <taxon>Heunggongvirae</taxon>
        <taxon>Uroviricota</taxon>
        <taxon>Caudoviricetes</taxon>
        <taxon>Peduoviridae</taxon>
        <taxon>Maltschvirus</taxon>
        <taxon>Maltschvirus maltsch</taxon>
    </lineage>
</organism>
<gene>
    <name evidence="1" type="ORF">3S9_50</name>
</gene>
<reference evidence="1" key="1">
    <citation type="submission" date="2017-06" db="EMBL/GenBank/DDBJ databases">
        <title>Novel phages from South African skin metaviromes.</title>
        <authorList>
            <person name="van Zyl L.J."/>
            <person name="Abrahams Y."/>
            <person name="Stander E.A."/>
            <person name="Kirby B.M."/>
            <person name="Clavaud C."/>
            <person name="Farcet C."/>
            <person name="Breton L."/>
            <person name="Trindade M.I."/>
        </authorList>
    </citation>
    <scope>NUCLEOTIDE SEQUENCE</scope>
</reference>
<protein>
    <submittedName>
        <fullName evidence="1">Uncharacterized protein</fullName>
    </submittedName>
</protein>
<evidence type="ECO:0000313" key="1">
    <source>
        <dbReference type="EMBL" id="ASN69091.1"/>
    </source>
</evidence>
<dbReference type="EMBL" id="MF417885">
    <property type="protein sequence ID" value="ASN69091.1"/>
    <property type="molecule type" value="Genomic_DNA"/>
</dbReference>